<proteinExistence type="predicted"/>
<gene>
    <name evidence="1" type="ORF">P0Y56_08720</name>
</gene>
<dbReference type="KEGG" id="acob:P0Y56_08720"/>
<name>A0AAJ5X5U2_9SPHN</name>
<sequence length="71" mass="7967">MQLGTELDLGRIGLFGKPKWLAKTQFSVDLANLLDRHQRVTRADGSVPAGYLPDEVDPNGRMLTVSLRRQF</sequence>
<dbReference type="AlphaFoldDB" id="A0AAJ5X5U2"/>
<evidence type="ECO:0000313" key="2">
    <source>
        <dbReference type="Proteomes" id="UP001218362"/>
    </source>
</evidence>
<reference evidence="1" key="1">
    <citation type="submission" date="2023-03" db="EMBL/GenBank/DDBJ databases">
        <title>Andean soil-derived lignocellulolytic bacterial consortium as a source of novel taxa and putative plastic-active enzymes.</title>
        <authorList>
            <person name="Diaz-Garcia L."/>
            <person name="Chuvochina M."/>
            <person name="Feuerriegel G."/>
            <person name="Bunk B."/>
            <person name="Sproer C."/>
            <person name="Streit W.R."/>
            <person name="Rodriguez L.M."/>
            <person name="Overmann J."/>
            <person name="Jimenez D.J."/>
        </authorList>
    </citation>
    <scope>NUCLEOTIDE SEQUENCE</scope>
    <source>
        <strain evidence="1">MAG 26</strain>
    </source>
</reference>
<dbReference type="EMBL" id="CP119316">
    <property type="protein sequence ID" value="WEK48360.1"/>
    <property type="molecule type" value="Genomic_DNA"/>
</dbReference>
<accession>A0AAJ5X5U2</accession>
<evidence type="ECO:0000313" key="1">
    <source>
        <dbReference type="EMBL" id="WEK48360.1"/>
    </source>
</evidence>
<dbReference type="Proteomes" id="UP001218362">
    <property type="component" value="Chromosome"/>
</dbReference>
<organism evidence="1 2">
    <name type="scientific">Candidatus Andeanibacterium colombiense</name>
    <dbReference type="NCBI Taxonomy" id="3121345"/>
    <lineage>
        <taxon>Bacteria</taxon>
        <taxon>Pseudomonadati</taxon>
        <taxon>Pseudomonadota</taxon>
        <taxon>Alphaproteobacteria</taxon>
        <taxon>Sphingomonadales</taxon>
        <taxon>Sphingomonadaceae</taxon>
        <taxon>Candidatus Andeanibacterium</taxon>
    </lineage>
</organism>
<protein>
    <recommendedName>
        <fullName evidence="3">TonB-dependent receptor-like beta-barrel domain-containing protein</fullName>
    </recommendedName>
</protein>
<evidence type="ECO:0008006" key="3">
    <source>
        <dbReference type="Google" id="ProtNLM"/>
    </source>
</evidence>